<dbReference type="Proteomes" id="UP000008867">
    <property type="component" value="Chromosome 19"/>
</dbReference>
<gene>
    <name evidence="2" type="ORF">sr16394</name>
</gene>
<name>E6ZSI2_SPORE</name>
<dbReference type="VEuPathDB" id="FungiDB:sr16394"/>
<dbReference type="eggNOG" id="ENOG502R2WZ">
    <property type="taxonomic scope" value="Eukaryota"/>
</dbReference>
<dbReference type="AlphaFoldDB" id="E6ZSI2"/>
<reference evidence="2 3" key="1">
    <citation type="journal article" date="2010" name="Science">
        <title>Pathogenicity determinants in smut fungi revealed by genome comparison.</title>
        <authorList>
            <person name="Schirawski J."/>
            <person name="Mannhaupt G."/>
            <person name="Muench K."/>
            <person name="Brefort T."/>
            <person name="Schipper K."/>
            <person name="Doehlemann G."/>
            <person name="Di Stasio M."/>
            <person name="Roessel N."/>
            <person name="Mendoza-Mendoza A."/>
            <person name="Pester D."/>
            <person name="Mueller O."/>
            <person name="Winterberg B."/>
            <person name="Meyer E."/>
            <person name="Ghareeb H."/>
            <person name="Wollenberg T."/>
            <person name="Muensterkoetter M."/>
            <person name="Wong P."/>
            <person name="Walter M."/>
            <person name="Stukenbrock E."/>
            <person name="Gueldener U."/>
            <person name="Kahmann R."/>
        </authorList>
    </citation>
    <scope>NUCLEOTIDE SEQUENCE [LARGE SCALE GENOMIC DNA]</scope>
    <source>
        <strain evidence="3">SRZ2</strain>
    </source>
</reference>
<evidence type="ECO:0000256" key="1">
    <source>
        <dbReference type="SAM" id="MobiDB-lite"/>
    </source>
</evidence>
<feature type="region of interest" description="Disordered" evidence="1">
    <location>
        <begin position="392"/>
        <end position="416"/>
    </location>
</feature>
<dbReference type="OrthoDB" id="2556218at2759"/>
<dbReference type="EMBL" id="FQ311440">
    <property type="protein sequence ID" value="CBQ70189.1"/>
    <property type="molecule type" value="Genomic_DNA"/>
</dbReference>
<evidence type="ECO:0000313" key="3">
    <source>
        <dbReference type="Proteomes" id="UP000008867"/>
    </source>
</evidence>
<accession>E6ZSI2</accession>
<keyword evidence="3" id="KW-1185">Reference proteome</keyword>
<sequence length="416" mass="46884">MAECNKTKDKDAQDEAVVQYETPHAAGRDRRGVCVYALHGQPTLPFAQLLQTLSTVYIALNPNVVRFRMPAYLRPPFWHRAQQQLSQAFSQAFPHKQAATIRLFENAQGYRQIDIETPYDNVPAEEIIRAASECAWKVGHALLGAPLFVGLPSSALVYPMKLDNVPLEKLDEFVASLPGFFAQFVPPSAPLRVVDVWKVETKVCMTHALIGAQTTHWLYADSLVVLVEFLSLPASGRIYDLVHDWPGWALWNNSVLVHLHYPGRFDYCHFCKYHAQHHAQRHPISDCVKLVCGKCGNTGHSEAFCRADGVSQNKRHDGEWRANEAKVDEEGKRRFAYGSSDYWDRKLRRTEGLAQTKLLIASALAHDDEGKSADKGWDEKDVPHVGVDLAKEEEQQDEQMEMPGSFPTPLCERVAL</sequence>
<evidence type="ECO:0000313" key="2">
    <source>
        <dbReference type="EMBL" id="CBQ70189.1"/>
    </source>
</evidence>
<dbReference type="HOGENOM" id="CLU_585405_0_0_1"/>
<protein>
    <submittedName>
        <fullName evidence="2">Conserved hypothetical Ustilaginaceae-specific protein</fullName>
    </submittedName>
</protein>
<organism evidence="2 3">
    <name type="scientific">Sporisorium reilianum (strain SRZ2)</name>
    <name type="common">Maize head smut fungus</name>
    <dbReference type="NCBI Taxonomy" id="999809"/>
    <lineage>
        <taxon>Eukaryota</taxon>
        <taxon>Fungi</taxon>
        <taxon>Dikarya</taxon>
        <taxon>Basidiomycota</taxon>
        <taxon>Ustilaginomycotina</taxon>
        <taxon>Ustilaginomycetes</taxon>
        <taxon>Ustilaginales</taxon>
        <taxon>Ustilaginaceae</taxon>
        <taxon>Sporisorium</taxon>
    </lineage>
</organism>
<proteinExistence type="predicted"/>